<feature type="region of interest" description="Disordered" evidence="1">
    <location>
        <begin position="208"/>
        <end position="242"/>
    </location>
</feature>
<evidence type="ECO:0000313" key="4">
    <source>
        <dbReference type="Proteomes" id="UP001499993"/>
    </source>
</evidence>
<evidence type="ECO:0000256" key="2">
    <source>
        <dbReference type="SAM" id="SignalP"/>
    </source>
</evidence>
<name>A0ABP9GIS5_9ACTN</name>
<reference evidence="4" key="1">
    <citation type="journal article" date="2019" name="Int. J. Syst. Evol. Microbiol.">
        <title>The Global Catalogue of Microorganisms (GCM) 10K type strain sequencing project: providing services to taxonomists for standard genome sequencing and annotation.</title>
        <authorList>
            <consortium name="The Broad Institute Genomics Platform"/>
            <consortium name="The Broad Institute Genome Sequencing Center for Infectious Disease"/>
            <person name="Wu L."/>
            <person name="Ma J."/>
        </authorList>
    </citation>
    <scope>NUCLEOTIDE SEQUENCE [LARGE SCALE GENOMIC DNA]</scope>
    <source>
        <strain evidence="4">JCM 18123</strain>
    </source>
</reference>
<accession>A0ABP9GIS5</accession>
<evidence type="ECO:0000256" key="1">
    <source>
        <dbReference type="SAM" id="MobiDB-lite"/>
    </source>
</evidence>
<feature type="region of interest" description="Disordered" evidence="1">
    <location>
        <begin position="27"/>
        <end position="52"/>
    </location>
</feature>
<protein>
    <submittedName>
        <fullName evidence="3">Uncharacterized protein</fullName>
    </submittedName>
</protein>
<feature type="signal peptide" evidence="2">
    <location>
        <begin position="1"/>
        <end position="28"/>
    </location>
</feature>
<comment type="caution">
    <text evidence="3">The sequence shown here is derived from an EMBL/GenBank/DDBJ whole genome shotgun (WGS) entry which is preliminary data.</text>
</comment>
<keyword evidence="2" id="KW-0732">Signal</keyword>
<dbReference type="RefSeq" id="WP_345556978.1">
    <property type="nucleotide sequence ID" value="NZ_BAABIK010000014.1"/>
</dbReference>
<keyword evidence="4" id="KW-1185">Reference proteome</keyword>
<dbReference type="Proteomes" id="UP001499993">
    <property type="component" value="Unassembled WGS sequence"/>
</dbReference>
<feature type="chain" id="PRO_5046734797" evidence="2">
    <location>
        <begin position="29"/>
        <end position="242"/>
    </location>
</feature>
<evidence type="ECO:0000313" key="3">
    <source>
        <dbReference type="EMBL" id="GAA4944120.1"/>
    </source>
</evidence>
<sequence length="242" mass="24988">MLRTIRAGAVGTAVAVLSALLTASPVGADEADQPPPGDLPAEAQAQDEAAETGERVVVEDFTTETTKVFAEPDGTFTLETSPVPQRVRTVQGWTPVDTDLVEAGDGTVAPKASAAEVAFSAGGEGAPMARVGIGSKALSLDWPGALPEPTTEGNQATYTDVLPDVDLVLTAGVDGFTQVLVVHTAEAAQDERLAELEMALGTRGVAMEPAMPTATSTPKTRAGDRYSPRRRPLCGTPPARRA</sequence>
<proteinExistence type="predicted"/>
<organism evidence="3 4">
    <name type="scientific">Streptomonospora halophila</name>
    <dbReference type="NCBI Taxonomy" id="427369"/>
    <lineage>
        <taxon>Bacteria</taxon>
        <taxon>Bacillati</taxon>
        <taxon>Actinomycetota</taxon>
        <taxon>Actinomycetes</taxon>
        <taxon>Streptosporangiales</taxon>
        <taxon>Nocardiopsidaceae</taxon>
        <taxon>Streptomonospora</taxon>
    </lineage>
</organism>
<dbReference type="EMBL" id="BAABIK010000014">
    <property type="protein sequence ID" value="GAA4944120.1"/>
    <property type="molecule type" value="Genomic_DNA"/>
</dbReference>
<gene>
    <name evidence="3" type="ORF">GCM10023224_28790</name>
</gene>